<dbReference type="HAMAP" id="MF_00406">
    <property type="entry name" value="FabZ"/>
    <property type="match status" value="1"/>
</dbReference>
<protein>
    <recommendedName>
        <fullName evidence="8">3-hydroxyacyl-[acyl-carrier-protein] dehydratase FabZ</fullName>
        <ecNumber evidence="8">4.2.1.59</ecNumber>
    </recommendedName>
    <alternativeName>
        <fullName evidence="8">(3R)-hydroxymyristoyl-[acyl-carrier-protein] dehydratase</fullName>
        <shortName evidence="8">(3R)-hydroxymyristoyl-ACP dehydrase</shortName>
    </alternativeName>
    <alternativeName>
        <fullName evidence="8">Beta-hydroxyacyl-ACP dehydratase</fullName>
    </alternativeName>
</protein>
<evidence type="ECO:0000313" key="9">
    <source>
        <dbReference type="EMBL" id="OGF62255.1"/>
    </source>
</evidence>
<reference evidence="9 10" key="1">
    <citation type="journal article" date="2016" name="Nat. Commun.">
        <title>Thousands of microbial genomes shed light on interconnected biogeochemical processes in an aquifer system.</title>
        <authorList>
            <person name="Anantharaman K."/>
            <person name="Brown C.T."/>
            <person name="Hug L.A."/>
            <person name="Sharon I."/>
            <person name="Castelle C.J."/>
            <person name="Probst A.J."/>
            <person name="Thomas B.C."/>
            <person name="Singh A."/>
            <person name="Wilkins M.J."/>
            <person name="Karaoz U."/>
            <person name="Brodie E.L."/>
            <person name="Williams K.H."/>
            <person name="Hubbard S.S."/>
            <person name="Banfield J.F."/>
        </authorList>
    </citation>
    <scope>NUCLEOTIDE SEQUENCE [LARGE SCALE GENOMIC DNA]</scope>
</reference>
<dbReference type="EC" id="4.2.1.59" evidence="8"/>
<evidence type="ECO:0000256" key="5">
    <source>
        <dbReference type="ARBA" id="ARBA00023098"/>
    </source>
</evidence>
<dbReference type="STRING" id="1817863.A2Y62_14140"/>
<dbReference type="SUPFAM" id="SSF54637">
    <property type="entry name" value="Thioesterase/thiol ester dehydrase-isomerase"/>
    <property type="match status" value="1"/>
</dbReference>
<keyword evidence="6 8" id="KW-0456">Lyase</keyword>
<keyword evidence="2 8" id="KW-0963">Cytoplasm</keyword>
<comment type="catalytic activity">
    <reaction evidence="8">
        <text>a (3R)-hydroxyacyl-[ACP] = a (2E)-enoyl-[ACP] + H2O</text>
        <dbReference type="Rhea" id="RHEA:13097"/>
        <dbReference type="Rhea" id="RHEA-COMP:9925"/>
        <dbReference type="Rhea" id="RHEA-COMP:9945"/>
        <dbReference type="ChEBI" id="CHEBI:15377"/>
        <dbReference type="ChEBI" id="CHEBI:78784"/>
        <dbReference type="ChEBI" id="CHEBI:78827"/>
        <dbReference type="EC" id="4.2.1.59"/>
    </reaction>
</comment>
<evidence type="ECO:0000313" key="10">
    <source>
        <dbReference type="Proteomes" id="UP000178943"/>
    </source>
</evidence>
<sequence>MNAKTIIDILKILPHRYPVLLIDKVLEIVPFKKIVAIKNVSANEPYFMGHFPDNPIMPGVLQIEAMAQAGAILLLSSLEEPKVNTAYLLGIDKARFRQKVLPGDQLLIEAEVIKILQSFCKLKAKITVDGILVAEAELLTSAEFLQPEKTDITEEVK</sequence>
<dbReference type="GO" id="GO:0019171">
    <property type="term" value="F:(3R)-hydroxyacyl-[acyl-carrier-protein] dehydratase activity"/>
    <property type="evidence" value="ECO:0007669"/>
    <property type="project" value="UniProtKB-EC"/>
</dbReference>
<comment type="function">
    <text evidence="7 8">Involved in unsaturated fatty acids biosynthesis. Catalyzes the dehydration of short chain beta-hydroxyacyl-ACPs and long chain saturated and unsaturated beta-hydroxyacyl-ACPs.</text>
</comment>
<comment type="subcellular location">
    <subcellularLocation>
        <location evidence="1 8">Cytoplasm</location>
    </subcellularLocation>
</comment>
<comment type="similarity">
    <text evidence="8">Belongs to the thioester dehydratase family. FabZ subfamily.</text>
</comment>
<dbReference type="EMBL" id="MFGW01000183">
    <property type="protein sequence ID" value="OGF62255.1"/>
    <property type="molecule type" value="Genomic_DNA"/>
</dbReference>
<dbReference type="InterPro" id="IPR010084">
    <property type="entry name" value="FabZ"/>
</dbReference>
<dbReference type="FunFam" id="3.10.129.10:FF:000001">
    <property type="entry name" value="3-hydroxyacyl-[acyl-carrier-protein] dehydratase FabZ"/>
    <property type="match status" value="1"/>
</dbReference>
<evidence type="ECO:0000256" key="6">
    <source>
        <dbReference type="ARBA" id="ARBA00023239"/>
    </source>
</evidence>
<evidence type="ECO:0000256" key="2">
    <source>
        <dbReference type="ARBA" id="ARBA00022490"/>
    </source>
</evidence>
<dbReference type="GO" id="GO:0006633">
    <property type="term" value="P:fatty acid biosynthetic process"/>
    <property type="evidence" value="ECO:0007669"/>
    <property type="project" value="UniProtKB-UniRule"/>
</dbReference>
<dbReference type="PANTHER" id="PTHR30272">
    <property type="entry name" value="3-HYDROXYACYL-[ACYL-CARRIER-PROTEIN] DEHYDRATASE"/>
    <property type="match status" value="1"/>
</dbReference>
<dbReference type="GO" id="GO:0016020">
    <property type="term" value="C:membrane"/>
    <property type="evidence" value="ECO:0007669"/>
    <property type="project" value="GOC"/>
</dbReference>
<keyword evidence="4 8" id="KW-0441">Lipid A biosynthesis</keyword>
<dbReference type="GO" id="GO:0009245">
    <property type="term" value="P:lipid A biosynthetic process"/>
    <property type="evidence" value="ECO:0007669"/>
    <property type="project" value="UniProtKB-UniRule"/>
</dbReference>
<dbReference type="Gene3D" id="3.10.129.10">
    <property type="entry name" value="Hotdog Thioesterase"/>
    <property type="match status" value="1"/>
</dbReference>
<accession>A0A1F5VFQ8</accession>
<dbReference type="CDD" id="cd01288">
    <property type="entry name" value="FabZ"/>
    <property type="match status" value="1"/>
</dbReference>
<proteinExistence type="inferred from homology"/>
<keyword evidence="5 8" id="KW-0443">Lipid metabolism</keyword>
<comment type="caution">
    <text evidence="9">The sequence shown here is derived from an EMBL/GenBank/DDBJ whole genome shotgun (WGS) entry which is preliminary data.</text>
</comment>
<evidence type="ECO:0000256" key="4">
    <source>
        <dbReference type="ARBA" id="ARBA00022556"/>
    </source>
</evidence>
<evidence type="ECO:0000256" key="3">
    <source>
        <dbReference type="ARBA" id="ARBA00022516"/>
    </source>
</evidence>
<evidence type="ECO:0000256" key="8">
    <source>
        <dbReference type="HAMAP-Rule" id="MF_00406"/>
    </source>
</evidence>
<dbReference type="Proteomes" id="UP000178943">
    <property type="component" value="Unassembled WGS sequence"/>
</dbReference>
<feature type="active site" evidence="8">
    <location>
        <position position="50"/>
    </location>
</feature>
<dbReference type="InterPro" id="IPR029069">
    <property type="entry name" value="HotDog_dom_sf"/>
</dbReference>
<name>A0A1F5VFQ8_9BACT</name>
<evidence type="ECO:0000256" key="7">
    <source>
        <dbReference type="ARBA" id="ARBA00025049"/>
    </source>
</evidence>
<dbReference type="NCBIfam" id="TIGR01750">
    <property type="entry name" value="fabZ"/>
    <property type="match status" value="1"/>
</dbReference>
<evidence type="ECO:0000256" key="1">
    <source>
        <dbReference type="ARBA" id="ARBA00004496"/>
    </source>
</evidence>
<organism evidence="9 10">
    <name type="scientific">Candidatus Fischerbacteria bacterium RBG_13_37_8</name>
    <dbReference type="NCBI Taxonomy" id="1817863"/>
    <lineage>
        <taxon>Bacteria</taxon>
        <taxon>Candidatus Fischeribacteriota</taxon>
    </lineage>
</organism>
<dbReference type="AlphaFoldDB" id="A0A1F5VFQ8"/>
<dbReference type="PANTHER" id="PTHR30272:SF1">
    <property type="entry name" value="3-HYDROXYACYL-[ACYL-CARRIER-PROTEIN] DEHYDRATASE"/>
    <property type="match status" value="1"/>
</dbReference>
<dbReference type="NCBIfam" id="NF000582">
    <property type="entry name" value="PRK00006.1"/>
    <property type="match status" value="1"/>
</dbReference>
<dbReference type="Pfam" id="PF07977">
    <property type="entry name" value="FabA"/>
    <property type="match status" value="1"/>
</dbReference>
<dbReference type="InterPro" id="IPR013114">
    <property type="entry name" value="FabA_FabZ"/>
</dbReference>
<dbReference type="GO" id="GO:0005737">
    <property type="term" value="C:cytoplasm"/>
    <property type="evidence" value="ECO:0007669"/>
    <property type="project" value="UniProtKB-SubCell"/>
</dbReference>
<keyword evidence="3 8" id="KW-0444">Lipid biosynthesis</keyword>
<gene>
    <name evidence="8" type="primary">fabZ</name>
    <name evidence="9" type="ORF">A2Y62_14140</name>
</gene>